<proteinExistence type="predicted"/>
<dbReference type="Proteomes" id="UP001448207">
    <property type="component" value="Unassembled WGS sequence"/>
</dbReference>
<keyword evidence="3" id="KW-1185">Reference proteome</keyword>
<keyword evidence="1" id="KW-0812">Transmembrane</keyword>
<feature type="transmembrane region" description="Helical" evidence="1">
    <location>
        <begin position="38"/>
        <end position="57"/>
    </location>
</feature>
<keyword evidence="1" id="KW-0472">Membrane</keyword>
<keyword evidence="1" id="KW-1133">Transmembrane helix</keyword>
<dbReference type="EMBL" id="JBCLYO010000015">
    <property type="protein sequence ID" value="KAL0082730.1"/>
    <property type="molecule type" value="Genomic_DNA"/>
</dbReference>
<accession>A0ABR3AX22</accession>
<evidence type="ECO:0000313" key="2">
    <source>
        <dbReference type="EMBL" id="KAL0082730.1"/>
    </source>
</evidence>
<name>A0ABR3AX22_PHYBL</name>
<feature type="transmembrane region" description="Helical" evidence="1">
    <location>
        <begin position="12"/>
        <end position="32"/>
    </location>
</feature>
<sequence>MRFQITLHLIQSNVLKIANLYFFFFSYLYLAYDWSRKCIMFYIGLVWFSLIKIIEVYKEEVLIYMIFSKTLSYKFDV</sequence>
<evidence type="ECO:0000256" key="1">
    <source>
        <dbReference type="SAM" id="Phobius"/>
    </source>
</evidence>
<evidence type="ECO:0000313" key="3">
    <source>
        <dbReference type="Proteomes" id="UP001448207"/>
    </source>
</evidence>
<organism evidence="2 3">
    <name type="scientific">Phycomyces blakesleeanus</name>
    <dbReference type="NCBI Taxonomy" id="4837"/>
    <lineage>
        <taxon>Eukaryota</taxon>
        <taxon>Fungi</taxon>
        <taxon>Fungi incertae sedis</taxon>
        <taxon>Mucoromycota</taxon>
        <taxon>Mucoromycotina</taxon>
        <taxon>Mucoromycetes</taxon>
        <taxon>Mucorales</taxon>
        <taxon>Phycomycetaceae</taxon>
        <taxon>Phycomyces</taxon>
    </lineage>
</organism>
<comment type="caution">
    <text evidence="2">The sequence shown here is derived from an EMBL/GenBank/DDBJ whole genome shotgun (WGS) entry which is preliminary data.</text>
</comment>
<gene>
    <name evidence="2" type="ORF">J3Q64DRAFT_1752919</name>
</gene>
<reference evidence="2 3" key="1">
    <citation type="submission" date="2024-04" db="EMBL/GenBank/DDBJ databases">
        <title>Symmetric and asymmetric DNA N6-adenine methylation regulates different biological responses in Mucorales.</title>
        <authorList>
            <consortium name="Lawrence Berkeley National Laboratory"/>
            <person name="Lax C."/>
            <person name="Mondo S.J."/>
            <person name="Osorio-Concepcion M."/>
            <person name="Muszewska A."/>
            <person name="Corrochano-Luque M."/>
            <person name="Gutierrez G."/>
            <person name="Riley R."/>
            <person name="Lipzen A."/>
            <person name="Guo J."/>
            <person name="Hundley H."/>
            <person name="Amirebrahimi M."/>
            <person name="Ng V."/>
            <person name="Lorenzo-Gutierrez D."/>
            <person name="Binder U."/>
            <person name="Yang J."/>
            <person name="Song Y."/>
            <person name="Canovas D."/>
            <person name="Navarro E."/>
            <person name="Freitag M."/>
            <person name="Gabaldon T."/>
            <person name="Grigoriev I.V."/>
            <person name="Corrochano L.M."/>
            <person name="Nicolas F.E."/>
            <person name="Garre V."/>
        </authorList>
    </citation>
    <scope>NUCLEOTIDE SEQUENCE [LARGE SCALE GENOMIC DNA]</scope>
    <source>
        <strain evidence="2 3">L51</strain>
    </source>
</reference>
<protein>
    <submittedName>
        <fullName evidence="2">Uncharacterized protein</fullName>
    </submittedName>
</protein>